<proteinExistence type="predicted"/>
<sequence>MEKIRTSYLKLERVVEARQANIGGDLEEALKELLAKVAARLAEQGDVAKKKLEKKRRLDRGQGSSGAVGEIQVYSAASQL</sequence>
<dbReference type="Gramene" id="ONK72904">
    <property type="protein sequence ID" value="ONK72904"/>
    <property type="gene ID" value="A4U43_C04F24730"/>
</dbReference>
<dbReference type="Proteomes" id="UP000243459">
    <property type="component" value="Chromosome 4"/>
</dbReference>
<evidence type="ECO:0000313" key="1">
    <source>
        <dbReference type="EMBL" id="ONK72904.1"/>
    </source>
</evidence>
<accession>A0A5P1F445</accession>
<evidence type="ECO:0000313" key="2">
    <source>
        <dbReference type="Proteomes" id="UP000243459"/>
    </source>
</evidence>
<name>A0A5P1F445_ASPOF</name>
<protein>
    <submittedName>
        <fullName evidence="1">Uncharacterized protein</fullName>
    </submittedName>
</protein>
<keyword evidence="2" id="KW-1185">Reference proteome</keyword>
<gene>
    <name evidence="1" type="ORF">A4U43_C04F24730</name>
</gene>
<reference evidence="2" key="1">
    <citation type="journal article" date="2017" name="Nat. Commun.">
        <title>The asparagus genome sheds light on the origin and evolution of a young Y chromosome.</title>
        <authorList>
            <person name="Harkess A."/>
            <person name="Zhou J."/>
            <person name="Xu C."/>
            <person name="Bowers J.E."/>
            <person name="Van der Hulst R."/>
            <person name="Ayyampalayam S."/>
            <person name="Mercati F."/>
            <person name="Riccardi P."/>
            <person name="McKain M.R."/>
            <person name="Kakrana A."/>
            <person name="Tang H."/>
            <person name="Ray J."/>
            <person name="Groenendijk J."/>
            <person name="Arikit S."/>
            <person name="Mathioni S.M."/>
            <person name="Nakano M."/>
            <person name="Shan H."/>
            <person name="Telgmann-Rauber A."/>
            <person name="Kanno A."/>
            <person name="Yue Z."/>
            <person name="Chen H."/>
            <person name="Li W."/>
            <person name="Chen Y."/>
            <person name="Xu X."/>
            <person name="Zhang Y."/>
            <person name="Luo S."/>
            <person name="Chen H."/>
            <person name="Gao J."/>
            <person name="Mao Z."/>
            <person name="Pires J.C."/>
            <person name="Luo M."/>
            <person name="Kudrna D."/>
            <person name="Wing R.A."/>
            <person name="Meyers B.C."/>
            <person name="Yi K."/>
            <person name="Kong H."/>
            <person name="Lavrijsen P."/>
            <person name="Sunseri F."/>
            <person name="Falavigna A."/>
            <person name="Ye Y."/>
            <person name="Leebens-Mack J.H."/>
            <person name="Chen G."/>
        </authorList>
    </citation>
    <scope>NUCLEOTIDE SEQUENCE [LARGE SCALE GENOMIC DNA]</scope>
    <source>
        <strain evidence="2">cv. DH0086</strain>
    </source>
</reference>
<dbReference type="AlphaFoldDB" id="A0A5P1F445"/>
<organism evidence="1 2">
    <name type="scientific">Asparagus officinalis</name>
    <name type="common">Garden asparagus</name>
    <dbReference type="NCBI Taxonomy" id="4686"/>
    <lineage>
        <taxon>Eukaryota</taxon>
        <taxon>Viridiplantae</taxon>
        <taxon>Streptophyta</taxon>
        <taxon>Embryophyta</taxon>
        <taxon>Tracheophyta</taxon>
        <taxon>Spermatophyta</taxon>
        <taxon>Magnoliopsida</taxon>
        <taxon>Liliopsida</taxon>
        <taxon>Asparagales</taxon>
        <taxon>Asparagaceae</taxon>
        <taxon>Asparagoideae</taxon>
        <taxon>Asparagus</taxon>
    </lineage>
</organism>
<dbReference type="EMBL" id="CM007384">
    <property type="protein sequence ID" value="ONK72904.1"/>
    <property type="molecule type" value="Genomic_DNA"/>
</dbReference>